<protein>
    <submittedName>
        <fullName evidence="2">Alpha-L-AF_C</fullName>
    </submittedName>
</protein>
<dbReference type="EMBL" id="KF124966">
    <property type="protein sequence ID" value="AIA92289.1"/>
    <property type="molecule type" value="Genomic_DNA"/>
</dbReference>
<accession>A0A060CAP2</accession>
<dbReference type="InterPro" id="IPR013780">
    <property type="entry name" value="Glyco_hydro_b"/>
</dbReference>
<dbReference type="Gene3D" id="2.60.40.1180">
    <property type="entry name" value="Golgi alpha-mannosidase II"/>
    <property type="match status" value="1"/>
</dbReference>
<feature type="domain" description="Alpha-L-arabinofuranosidase C-terminal" evidence="1">
    <location>
        <begin position="14"/>
        <end position="100"/>
    </location>
</feature>
<reference evidence="2" key="1">
    <citation type="journal article" date="2013" name="Environ. Microbiol.">
        <title>Seasonally variable intestinal metagenomes of the red palm weevil (Rhynchophorus ferrugineus).</title>
        <authorList>
            <person name="Jia S."/>
            <person name="Zhang X."/>
            <person name="Zhang G."/>
            <person name="Yin A."/>
            <person name="Zhang S."/>
            <person name="Li F."/>
            <person name="Wang L."/>
            <person name="Zhao D."/>
            <person name="Yun Q."/>
            <person name="Tala"/>
            <person name="Wang J."/>
            <person name="Sun G."/>
            <person name="Baabdullah M."/>
            <person name="Yu X."/>
            <person name="Hu S."/>
            <person name="Al-Mssallem I.S."/>
            <person name="Yu J."/>
        </authorList>
    </citation>
    <scope>NUCLEOTIDE SEQUENCE</scope>
</reference>
<dbReference type="SUPFAM" id="SSF51011">
    <property type="entry name" value="Glycosyl hydrolase domain"/>
    <property type="match status" value="1"/>
</dbReference>
<dbReference type="GO" id="GO:0046556">
    <property type="term" value="F:alpha-L-arabinofuranosidase activity"/>
    <property type="evidence" value="ECO:0007669"/>
    <property type="project" value="InterPro"/>
</dbReference>
<sequence length="109" mass="11629">PEVETKEYGGVPSLDVSASYDEENGKGAVFIVNRGLTDAVLTDLEWQDGKSVEITEAWQLAGSNPKALNTWEQPNTLTAKQIDAPRVEGGKATISVPPLSFTAILTKVG</sequence>
<organism evidence="2">
    <name type="scientific">uncultured Roseiflexus sp</name>
    <dbReference type="NCBI Taxonomy" id="290602"/>
    <lineage>
        <taxon>Bacteria</taxon>
        <taxon>Bacillati</taxon>
        <taxon>Chloroflexota</taxon>
        <taxon>Chloroflexia</taxon>
        <taxon>Chloroflexales</taxon>
        <taxon>Roseiflexineae</taxon>
        <taxon>Roseiflexaceae</taxon>
        <taxon>Roseiflexus</taxon>
        <taxon>environmental samples</taxon>
    </lineage>
</organism>
<evidence type="ECO:0000313" key="2">
    <source>
        <dbReference type="EMBL" id="AIA92289.1"/>
    </source>
</evidence>
<proteinExistence type="predicted"/>
<feature type="non-terminal residue" evidence="2">
    <location>
        <position position="1"/>
    </location>
</feature>
<name>A0A060CAP2_9CHLR</name>
<dbReference type="InterPro" id="IPR010720">
    <property type="entry name" value="Alpha-L-AF_C"/>
</dbReference>
<dbReference type="AlphaFoldDB" id="A0A060CAP2"/>
<dbReference type="Pfam" id="PF06964">
    <property type="entry name" value="Alpha-L-AF_C"/>
    <property type="match status" value="1"/>
</dbReference>
<dbReference type="GO" id="GO:0046373">
    <property type="term" value="P:L-arabinose metabolic process"/>
    <property type="evidence" value="ECO:0007669"/>
    <property type="project" value="InterPro"/>
</dbReference>
<evidence type="ECO:0000259" key="1">
    <source>
        <dbReference type="Pfam" id="PF06964"/>
    </source>
</evidence>